<feature type="region of interest" description="Disordered" evidence="1">
    <location>
        <begin position="116"/>
        <end position="146"/>
    </location>
</feature>
<dbReference type="AlphaFoldDB" id="A0A421B2R0"/>
<proteinExistence type="predicted"/>
<gene>
    <name evidence="3" type="ORF">CLV68_3165</name>
</gene>
<dbReference type="SUPFAM" id="SSF47413">
    <property type="entry name" value="lambda repressor-like DNA-binding domains"/>
    <property type="match status" value="1"/>
</dbReference>
<feature type="domain" description="HTH cro/C1-type" evidence="2">
    <location>
        <begin position="21"/>
        <end position="68"/>
    </location>
</feature>
<sequence>MNRNWQAVGAVITKRLRDLRITQAELAKRACVSKAIVREIQHNTIQRRRSARTLEALSIALELPPIYLATVLTGGPLPTIEPLTDPDNTLGERLDAVEQILATLVLRLDQLLTPRRPIAHPQRPPHAHQPPRPQPRQHTPHLDPRP</sequence>
<name>A0A421B2R0_9PSEU</name>
<dbReference type="Gene3D" id="1.10.260.40">
    <property type="entry name" value="lambda repressor-like DNA-binding domains"/>
    <property type="match status" value="1"/>
</dbReference>
<evidence type="ECO:0000313" key="3">
    <source>
        <dbReference type="EMBL" id="RLK58692.1"/>
    </source>
</evidence>
<comment type="caution">
    <text evidence="3">The sequence shown here is derived from an EMBL/GenBank/DDBJ whole genome shotgun (WGS) entry which is preliminary data.</text>
</comment>
<reference evidence="3 4" key="1">
    <citation type="submission" date="2018-10" db="EMBL/GenBank/DDBJ databases">
        <title>Genomic Encyclopedia of Archaeal and Bacterial Type Strains, Phase II (KMG-II): from individual species to whole genera.</title>
        <authorList>
            <person name="Goeker M."/>
        </authorList>
    </citation>
    <scope>NUCLEOTIDE SEQUENCE [LARGE SCALE GENOMIC DNA]</scope>
    <source>
        <strain evidence="3 4">DSM 45657</strain>
    </source>
</reference>
<accession>A0A421B2R0</accession>
<dbReference type="GO" id="GO:0003677">
    <property type="term" value="F:DNA binding"/>
    <property type="evidence" value="ECO:0007669"/>
    <property type="project" value="InterPro"/>
</dbReference>
<dbReference type="InterPro" id="IPR010982">
    <property type="entry name" value="Lambda_DNA-bd_dom_sf"/>
</dbReference>
<dbReference type="CDD" id="cd00093">
    <property type="entry name" value="HTH_XRE"/>
    <property type="match status" value="1"/>
</dbReference>
<protein>
    <recommendedName>
        <fullName evidence="2">HTH cro/C1-type domain-containing protein</fullName>
    </recommendedName>
</protein>
<evidence type="ECO:0000256" key="1">
    <source>
        <dbReference type="SAM" id="MobiDB-lite"/>
    </source>
</evidence>
<dbReference type="InterPro" id="IPR001387">
    <property type="entry name" value="Cro/C1-type_HTH"/>
</dbReference>
<dbReference type="RefSeq" id="WP_211346563.1">
    <property type="nucleotide sequence ID" value="NZ_RCDD01000002.1"/>
</dbReference>
<dbReference type="Proteomes" id="UP000282454">
    <property type="component" value="Unassembled WGS sequence"/>
</dbReference>
<feature type="compositionally biased region" description="Pro residues" evidence="1">
    <location>
        <begin position="122"/>
        <end position="134"/>
    </location>
</feature>
<organism evidence="3 4">
    <name type="scientific">Actinokineospora cianjurensis</name>
    <dbReference type="NCBI Taxonomy" id="585224"/>
    <lineage>
        <taxon>Bacteria</taxon>
        <taxon>Bacillati</taxon>
        <taxon>Actinomycetota</taxon>
        <taxon>Actinomycetes</taxon>
        <taxon>Pseudonocardiales</taxon>
        <taxon>Pseudonocardiaceae</taxon>
        <taxon>Actinokineospora</taxon>
    </lineage>
</organism>
<keyword evidence="4" id="KW-1185">Reference proteome</keyword>
<dbReference type="EMBL" id="RCDD01000002">
    <property type="protein sequence ID" value="RLK58692.1"/>
    <property type="molecule type" value="Genomic_DNA"/>
</dbReference>
<evidence type="ECO:0000313" key="4">
    <source>
        <dbReference type="Proteomes" id="UP000282454"/>
    </source>
</evidence>
<evidence type="ECO:0000259" key="2">
    <source>
        <dbReference type="PROSITE" id="PS50943"/>
    </source>
</evidence>
<dbReference type="PROSITE" id="PS50943">
    <property type="entry name" value="HTH_CROC1"/>
    <property type="match status" value="1"/>
</dbReference>